<dbReference type="InterPro" id="IPR020845">
    <property type="entry name" value="AMP-binding_CS"/>
</dbReference>
<dbReference type="VEuPathDB" id="FungiDB:Z520_02700"/>
<dbReference type="InterPro" id="IPR045851">
    <property type="entry name" value="AMP-bd_C_sf"/>
</dbReference>
<dbReference type="Pfam" id="PF13193">
    <property type="entry name" value="AMP-binding_C"/>
    <property type="match status" value="1"/>
</dbReference>
<dbReference type="Proteomes" id="UP000053411">
    <property type="component" value="Unassembled WGS sequence"/>
</dbReference>
<protein>
    <recommendedName>
        <fullName evidence="5">AMP-dependent synthetase/ligase domain-containing protein</fullName>
    </recommendedName>
</protein>
<dbReference type="Gene3D" id="3.40.50.12780">
    <property type="entry name" value="N-terminal domain of ligase-like"/>
    <property type="match status" value="1"/>
</dbReference>
<dbReference type="GO" id="GO:0016405">
    <property type="term" value="F:CoA-ligase activity"/>
    <property type="evidence" value="ECO:0007669"/>
    <property type="project" value="TreeGrafter"/>
</dbReference>
<dbReference type="SUPFAM" id="SSF56801">
    <property type="entry name" value="Acetyl-CoA synthetase-like"/>
    <property type="match status" value="1"/>
</dbReference>
<dbReference type="PROSITE" id="PS00455">
    <property type="entry name" value="AMP_BINDING"/>
    <property type="match status" value="1"/>
</dbReference>
<dbReference type="STRING" id="1442371.A0A0D2K5Q6"/>
<evidence type="ECO:0000259" key="2">
    <source>
        <dbReference type="Pfam" id="PF13193"/>
    </source>
</evidence>
<accession>A0A0D2K5Q6</accession>
<dbReference type="Pfam" id="PF00501">
    <property type="entry name" value="AMP-binding"/>
    <property type="match status" value="1"/>
</dbReference>
<dbReference type="OrthoDB" id="6509636at2759"/>
<dbReference type="RefSeq" id="XP_016635270.1">
    <property type="nucleotide sequence ID" value="XM_016773213.1"/>
</dbReference>
<organism evidence="3 4">
    <name type="scientific">Fonsecaea multimorphosa CBS 102226</name>
    <dbReference type="NCBI Taxonomy" id="1442371"/>
    <lineage>
        <taxon>Eukaryota</taxon>
        <taxon>Fungi</taxon>
        <taxon>Dikarya</taxon>
        <taxon>Ascomycota</taxon>
        <taxon>Pezizomycotina</taxon>
        <taxon>Eurotiomycetes</taxon>
        <taxon>Chaetothyriomycetidae</taxon>
        <taxon>Chaetothyriales</taxon>
        <taxon>Herpotrichiellaceae</taxon>
        <taxon>Fonsecaea</taxon>
    </lineage>
</organism>
<feature type="domain" description="AMP-binding enzyme C-terminal" evidence="2">
    <location>
        <begin position="476"/>
        <end position="558"/>
    </location>
</feature>
<name>A0A0D2K5Q6_9EURO</name>
<dbReference type="PANTHER" id="PTHR24096:SF422">
    <property type="entry name" value="BCDNA.GH02901"/>
    <property type="match status" value="1"/>
</dbReference>
<reference evidence="3 4" key="1">
    <citation type="submission" date="2015-01" db="EMBL/GenBank/DDBJ databases">
        <title>The Genome Sequence of Fonsecaea multimorphosa CBS 102226.</title>
        <authorList>
            <consortium name="The Broad Institute Genomics Platform"/>
            <person name="Cuomo C."/>
            <person name="de Hoog S."/>
            <person name="Gorbushina A."/>
            <person name="Stielow B."/>
            <person name="Teixiera M."/>
            <person name="Abouelleil A."/>
            <person name="Chapman S.B."/>
            <person name="Priest M."/>
            <person name="Young S.K."/>
            <person name="Wortman J."/>
            <person name="Nusbaum C."/>
            <person name="Birren B."/>
        </authorList>
    </citation>
    <scope>NUCLEOTIDE SEQUENCE [LARGE SCALE GENOMIC DNA]</scope>
    <source>
        <strain evidence="3 4">CBS 102226</strain>
    </source>
</reference>
<proteinExistence type="predicted"/>
<dbReference type="EMBL" id="KN848065">
    <property type="protein sequence ID" value="KIY01148.1"/>
    <property type="molecule type" value="Genomic_DNA"/>
</dbReference>
<evidence type="ECO:0000313" key="4">
    <source>
        <dbReference type="Proteomes" id="UP000053411"/>
    </source>
</evidence>
<dbReference type="AlphaFoldDB" id="A0A0D2K5Q6"/>
<evidence type="ECO:0000259" key="1">
    <source>
        <dbReference type="Pfam" id="PF00501"/>
    </source>
</evidence>
<evidence type="ECO:0000313" key="3">
    <source>
        <dbReference type="EMBL" id="KIY01148.1"/>
    </source>
</evidence>
<keyword evidence="4" id="KW-1185">Reference proteome</keyword>
<sequence>MVFYPSAWIPPLPAIPENVPVCEFLFDERYGRSAYSHSLDAYTCALTGRSITASQQRDDVYNLARGLSSVTGWKVNSGSEYDKVAAIFAHNAVEVMTTSWAVHRLNGVSSPASAALSASELRHQLQACRATVLFTVMPLLPVALEAISGTKVSRDKVFLCESPQDSRIPEGMRSVATLIKEGIKQPQLDSIRWKSGQGSRQCAYLCFSSGTSGSPKGVVISHRNVIANIIQIATYEKPSRDPLGPEFHDIALGLLPQSHIYSLIVICHASTYRGDQVIILPKFSLPIYLQTIQKYKIKTLYIVPPVIIAMLQSKPMLDGVDLSSVTSIYTGAAPLGRETAEKIAVQYPMWKIRQAYGLTEIATCASSTPPSDVWLGSAGCLLPGFEAKVIDINGNEITKHNTAGELFLKSPSVALGYLANESATRETFVELPEGRFMRTGDEVEIRVSQQGFEHIWVVDRIKELIKVKGHQVAPAELEAFLLTHPAVADAAVISIPDERAGELPKAFLVLSASWKAKKGDQSLKQDIVNYVAKEKSRHKWLDGGVEFIDVIPRSVAGKILRRKLKDLDNDARKQIRGRM</sequence>
<dbReference type="InterPro" id="IPR042099">
    <property type="entry name" value="ANL_N_sf"/>
</dbReference>
<feature type="domain" description="AMP-dependent synthetase/ligase" evidence="1">
    <location>
        <begin position="47"/>
        <end position="418"/>
    </location>
</feature>
<dbReference type="Gene3D" id="3.30.300.30">
    <property type="match status" value="1"/>
</dbReference>
<dbReference type="PANTHER" id="PTHR24096">
    <property type="entry name" value="LONG-CHAIN-FATTY-ACID--COA LIGASE"/>
    <property type="match status" value="1"/>
</dbReference>
<dbReference type="InterPro" id="IPR025110">
    <property type="entry name" value="AMP-bd_C"/>
</dbReference>
<gene>
    <name evidence="3" type="ORF">Z520_02700</name>
</gene>
<evidence type="ECO:0008006" key="5">
    <source>
        <dbReference type="Google" id="ProtNLM"/>
    </source>
</evidence>
<dbReference type="GeneID" id="27708446"/>
<dbReference type="InterPro" id="IPR000873">
    <property type="entry name" value="AMP-dep_synth/lig_dom"/>
</dbReference>